<accession>A0ACC1MG45</accession>
<evidence type="ECO:0000313" key="2">
    <source>
        <dbReference type="Proteomes" id="UP001144978"/>
    </source>
</evidence>
<dbReference type="Proteomes" id="UP001144978">
    <property type="component" value="Unassembled WGS sequence"/>
</dbReference>
<dbReference type="EMBL" id="JANSHE010006808">
    <property type="protein sequence ID" value="KAJ2965990.1"/>
    <property type="molecule type" value="Genomic_DNA"/>
</dbReference>
<comment type="caution">
    <text evidence="1">The sequence shown here is derived from an EMBL/GenBank/DDBJ whole genome shotgun (WGS) entry which is preliminary data.</text>
</comment>
<proteinExistence type="predicted"/>
<keyword evidence="2" id="KW-1185">Reference proteome</keyword>
<organism evidence="1 2">
    <name type="scientific">Trametes sanguinea</name>
    <dbReference type="NCBI Taxonomy" id="158606"/>
    <lineage>
        <taxon>Eukaryota</taxon>
        <taxon>Fungi</taxon>
        <taxon>Dikarya</taxon>
        <taxon>Basidiomycota</taxon>
        <taxon>Agaricomycotina</taxon>
        <taxon>Agaricomycetes</taxon>
        <taxon>Polyporales</taxon>
        <taxon>Polyporaceae</taxon>
        <taxon>Trametes</taxon>
    </lineage>
</organism>
<name>A0ACC1MG45_9APHY</name>
<sequence>MPPRPHHVPSIASILLSPTPSTSNDSNMDTPPSVNPPEHAPPSDNRPPGGTRRSGHKTPRKVQWVFDEAEGSPSTRALDEHALDPEAFETLTTALERHRSSSMSEGSQPHLTLHTAPTAISPEPSLPTSPELTRYATARTCLRRERSCTIDLSKQCLEAGVHSPSDRAIEEDTNLGYAMASHCVCTYRFDALPRPRMNESRSATLTTSIALLPLLIPEPLFCQLDSTL</sequence>
<gene>
    <name evidence="1" type="ORF">NUW54_g13938</name>
</gene>
<protein>
    <submittedName>
        <fullName evidence="1">Uncharacterized protein</fullName>
    </submittedName>
</protein>
<evidence type="ECO:0000313" key="1">
    <source>
        <dbReference type="EMBL" id="KAJ2965990.1"/>
    </source>
</evidence>
<reference evidence="1" key="1">
    <citation type="submission" date="2022-08" db="EMBL/GenBank/DDBJ databases">
        <title>Genome Sequence of Pycnoporus sanguineus.</title>
        <authorList>
            <person name="Buettner E."/>
        </authorList>
    </citation>
    <scope>NUCLEOTIDE SEQUENCE</scope>
    <source>
        <strain evidence="1">CG-C14</strain>
    </source>
</reference>